<dbReference type="InterPro" id="IPR014710">
    <property type="entry name" value="RmlC-like_jellyroll"/>
</dbReference>
<reference evidence="2 3" key="1">
    <citation type="submission" date="2019-07" db="EMBL/GenBank/DDBJ databases">
        <title>Lentzea xizangensis sp. nov., isolated from Qinghai-Tibetan Plateau Soils.</title>
        <authorList>
            <person name="Huang J."/>
        </authorList>
    </citation>
    <scope>NUCLEOTIDE SEQUENCE [LARGE SCALE GENOMIC DNA]</scope>
    <source>
        <strain evidence="2 3">FXJ1.1311</strain>
    </source>
</reference>
<keyword evidence="3" id="KW-1185">Reference proteome</keyword>
<dbReference type="InterPro" id="IPR053146">
    <property type="entry name" value="QDO-like"/>
</dbReference>
<accession>A0A563EEU1</accession>
<dbReference type="OrthoDB" id="9791637at2"/>
<name>A0A563EEU1_9PSEU</name>
<dbReference type="Pfam" id="PF07883">
    <property type="entry name" value="Cupin_2"/>
    <property type="match status" value="1"/>
</dbReference>
<dbReference type="InterPro" id="IPR011051">
    <property type="entry name" value="RmlC_Cupin_sf"/>
</dbReference>
<feature type="domain" description="Cupin type-2" evidence="1">
    <location>
        <begin position="41"/>
        <end position="106"/>
    </location>
</feature>
<dbReference type="SUPFAM" id="SSF51182">
    <property type="entry name" value="RmlC-like cupins"/>
    <property type="match status" value="1"/>
</dbReference>
<dbReference type="InterPro" id="IPR013096">
    <property type="entry name" value="Cupin_2"/>
</dbReference>
<sequence length="157" mass="16916">MSRTALHVPLAEGSAKWVSGDTCTIKATAEQTNGSLGFAVAVVPPGAGPIAHVHNLNDEAFYLLDGQLEFIGGDKTFVASAGDFVFVPRGVRHRFKNLSTLTARMAFLFTPGGQERFFLEHGDDPVLGQHPEPWGLDRFTPEMLALSKQLGNVIAPE</sequence>
<dbReference type="EMBL" id="VOBR01000068">
    <property type="protein sequence ID" value="TWP43310.1"/>
    <property type="molecule type" value="Genomic_DNA"/>
</dbReference>
<comment type="caution">
    <text evidence="2">The sequence shown here is derived from an EMBL/GenBank/DDBJ whole genome shotgun (WGS) entry which is preliminary data.</text>
</comment>
<organism evidence="2 3">
    <name type="scientific">Lentzea tibetensis</name>
    <dbReference type="NCBI Taxonomy" id="2591470"/>
    <lineage>
        <taxon>Bacteria</taxon>
        <taxon>Bacillati</taxon>
        <taxon>Actinomycetota</taxon>
        <taxon>Actinomycetes</taxon>
        <taxon>Pseudonocardiales</taxon>
        <taxon>Pseudonocardiaceae</taxon>
        <taxon>Lentzea</taxon>
    </lineage>
</organism>
<evidence type="ECO:0000313" key="3">
    <source>
        <dbReference type="Proteomes" id="UP000316639"/>
    </source>
</evidence>
<dbReference type="Proteomes" id="UP000316639">
    <property type="component" value="Unassembled WGS sequence"/>
</dbReference>
<protein>
    <submittedName>
        <fullName evidence="2">Cupin domain-containing protein</fullName>
    </submittedName>
</protein>
<evidence type="ECO:0000313" key="2">
    <source>
        <dbReference type="EMBL" id="TWP43310.1"/>
    </source>
</evidence>
<gene>
    <name evidence="2" type="ORF">FKR81_42660</name>
</gene>
<dbReference type="RefSeq" id="WP_146361257.1">
    <property type="nucleotide sequence ID" value="NZ_VOBR01000068.1"/>
</dbReference>
<dbReference type="AlphaFoldDB" id="A0A563EEU1"/>
<dbReference type="PANTHER" id="PTHR36440:SF1">
    <property type="entry name" value="PUTATIVE (AFU_ORTHOLOGUE AFUA_8G07350)-RELATED"/>
    <property type="match status" value="1"/>
</dbReference>
<evidence type="ECO:0000259" key="1">
    <source>
        <dbReference type="Pfam" id="PF07883"/>
    </source>
</evidence>
<proteinExistence type="predicted"/>
<dbReference type="Gene3D" id="2.60.120.10">
    <property type="entry name" value="Jelly Rolls"/>
    <property type="match status" value="1"/>
</dbReference>
<dbReference type="PANTHER" id="PTHR36440">
    <property type="entry name" value="PUTATIVE (AFU_ORTHOLOGUE AFUA_8G07350)-RELATED"/>
    <property type="match status" value="1"/>
</dbReference>